<accession>A0A345MIU5</accession>
<dbReference type="Proteomes" id="UP000257597">
    <property type="component" value="Segment"/>
</dbReference>
<dbReference type="GeneID" id="54998079"/>
<dbReference type="PANTHER" id="PTHR34817">
    <property type="entry name" value="NUCLEOTIDYLTRANSFERASE"/>
    <property type="match status" value="1"/>
</dbReference>
<dbReference type="PANTHER" id="PTHR34817:SF2">
    <property type="entry name" value="NUCLEOTIDYLTRANSFERASE"/>
    <property type="match status" value="1"/>
</dbReference>
<evidence type="ECO:0000313" key="2">
    <source>
        <dbReference type="Proteomes" id="UP000257597"/>
    </source>
</evidence>
<organism evidence="1 2">
    <name type="scientific">Gordonia phage Daredevil</name>
    <dbReference type="NCBI Taxonomy" id="2283286"/>
    <lineage>
        <taxon>Viruses</taxon>
        <taxon>Duplodnaviria</taxon>
        <taxon>Heunggongvirae</taxon>
        <taxon>Uroviricota</taxon>
        <taxon>Caudoviricetes</taxon>
        <taxon>Daredevilvirus</taxon>
        <taxon>Daredevilvirus daredevil</taxon>
    </lineage>
</organism>
<dbReference type="EMBL" id="MH590603">
    <property type="protein sequence ID" value="AXH70476.1"/>
    <property type="molecule type" value="Genomic_DNA"/>
</dbReference>
<evidence type="ECO:0000313" key="1">
    <source>
        <dbReference type="EMBL" id="AXH70476.1"/>
    </source>
</evidence>
<protein>
    <submittedName>
        <fullName evidence="1">tRNA nucleotidyltransferase</fullName>
    </submittedName>
</protein>
<reference evidence="2" key="1">
    <citation type="submission" date="2018-07" db="EMBL/GenBank/DDBJ databases">
        <authorList>
            <person name="Quirk P.G."/>
            <person name="Krulwich T.A."/>
        </authorList>
    </citation>
    <scope>NUCLEOTIDE SEQUENCE [LARGE SCALE GENOMIC DNA]</scope>
</reference>
<keyword evidence="2" id="KW-1185">Reference proteome</keyword>
<dbReference type="InterPro" id="IPR018775">
    <property type="entry name" value="RlaP"/>
</dbReference>
<dbReference type="Pfam" id="PF10127">
    <property type="entry name" value="RlaP"/>
    <property type="match status" value="1"/>
</dbReference>
<proteinExistence type="predicted"/>
<sequence>MSSPSILLDGTVGSQAYGLATKSSDVDTMSVHVQPTVVLTGLDKPPAETIETKAPDSVSHEIGKFLRLSLGGNPNILEFLWLPVHTVYYQAGNDLINIREDFLSQEIRHRYLGYADQQFKRLERDHRFPDVPIARKEKHARHLLRLLQQGMYIWRTGELKVEVDNPDELHDAAKRVIDPDVGNLLAGELCRQASDYFDSVATPLPLEPARTRARDLLADIRAGWIR</sequence>
<name>A0A345MIU5_9CAUD</name>
<dbReference type="RefSeq" id="YP_009807203.1">
    <property type="nucleotide sequence ID" value="NC_048021.1"/>
</dbReference>
<gene>
    <name evidence="1" type="primary">89</name>
    <name evidence="1" type="ORF">SEA_DAREDEVIL_89</name>
</gene>
<dbReference type="KEGG" id="vg:54998079"/>